<dbReference type="SUPFAM" id="SSF48350">
    <property type="entry name" value="GTPase activation domain, GAP"/>
    <property type="match status" value="1"/>
</dbReference>
<feature type="compositionally biased region" description="Basic and acidic residues" evidence="5">
    <location>
        <begin position="2094"/>
        <end position="2107"/>
    </location>
</feature>
<dbReference type="SUPFAM" id="SSF64268">
    <property type="entry name" value="PX domain"/>
    <property type="match status" value="1"/>
</dbReference>
<dbReference type="PANTHER" id="PTHR15729">
    <property type="entry name" value="CDC42 GTPASE-ACTIVATING PROTEIN"/>
    <property type="match status" value="1"/>
</dbReference>
<feature type="compositionally biased region" description="Polar residues" evidence="5">
    <location>
        <begin position="2082"/>
        <end position="2093"/>
    </location>
</feature>
<keyword evidence="8" id="KW-1185">Reference proteome</keyword>
<feature type="region of interest" description="Disordered" evidence="5">
    <location>
        <begin position="1060"/>
        <end position="1099"/>
    </location>
</feature>
<evidence type="ECO:0000259" key="6">
    <source>
        <dbReference type="PROSITE" id="PS50002"/>
    </source>
</evidence>
<feature type="compositionally biased region" description="Polar residues" evidence="5">
    <location>
        <begin position="901"/>
        <end position="921"/>
    </location>
</feature>
<dbReference type="CDD" id="cd11835">
    <property type="entry name" value="SH3_ARHGAP32_33"/>
    <property type="match status" value="1"/>
</dbReference>
<feature type="compositionally biased region" description="Low complexity" evidence="5">
    <location>
        <begin position="50"/>
        <end position="59"/>
    </location>
</feature>
<dbReference type="GO" id="GO:0005096">
    <property type="term" value="F:GTPase activator activity"/>
    <property type="evidence" value="ECO:0007669"/>
    <property type="project" value="UniProtKB-KW"/>
</dbReference>
<dbReference type="InterPro" id="IPR036028">
    <property type="entry name" value="SH3-like_dom_sf"/>
</dbReference>
<feature type="compositionally biased region" description="Polar residues" evidence="5">
    <location>
        <begin position="884"/>
        <end position="893"/>
    </location>
</feature>
<feature type="compositionally biased region" description="Low complexity" evidence="5">
    <location>
        <begin position="2355"/>
        <end position="2377"/>
    </location>
</feature>
<feature type="domain" description="Rho-GAP" evidence="7">
    <location>
        <begin position="506"/>
        <end position="698"/>
    </location>
</feature>
<feature type="region of interest" description="Disordered" evidence="5">
    <location>
        <begin position="1111"/>
        <end position="1161"/>
    </location>
</feature>
<dbReference type="Gene3D" id="1.10.555.10">
    <property type="entry name" value="Rho GTPase activation protein"/>
    <property type="match status" value="1"/>
</dbReference>
<gene>
    <name evidence="9" type="primary">LOC108668746</name>
</gene>
<evidence type="ECO:0000256" key="3">
    <source>
        <dbReference type="ARBA" id="ARBA00022468"/>
    </source>
</evidence>
<feature type="compositionally biased region" description="Basic and acidic residues" evidence="5">
    <location>
        <begin position="2205"/>
        <end position="2230"/>
    </location>
</feature>
<feature type="compositionally biased region" description="Polar residues" evidence="5">
    <location>
        <begin position="1062"/>
        <end position="1073"/>
    </location>
</feature>
<evidence type="ECO:0000313" key="8">
    <source>
        <dbReference type="Proteomes" id="UP000694843"/>
    </source>
</evidence>
<feature type="domain" description="SH3" evidence="6">
    <location>
        <begin position="372"/>
        <end position="434"/>
    </location>
</feature>
<dbReference type="GO" id="GO:0007264">
    <property type="term" value="P:small GTPase-mediated signal transduction"/>
    <property type="evidence" value="ECO:0007669"/>
    <property type="project" value="TreeGrafter"/>
</dbReference>
<dbReference type="FunFam" id="1.10.555.10:FF:000002">
    <property type="entry name" value="rho GTPase-activating protein 32 isoform X1"/>
    <property type="match status" value="1"/>
</dbReference>
<dbReference type="RefSeq" id="XP_018011481.1">
    <property type="nucleotide sequence ID" value="XM_018155992.2"/>
</dbReference>
<dbReference type="GeneID" id="108668746"/>
<evidence type="ECO:0000259" key="7">
    <source>
        <dbReference type="PROSITE" id="PS50238"/>
    </source>
</evidence>
<dbReference type="SMART" id="SM00326">
    <property type="entry name" value="SH3"/>
    <property type="match status" value="1"/>
</dbReference>
<evidence type="ECO:0000256" key="1">
    <source>
        <dbReference type="ARBA" id="ARBA00008795"/>
    </source>
</evidence>
<feature type="compositionally biased region" description="Low complexity" evidence="5">
    <location>
        <begin position="1740"/>
        <end position="1776"/>
    </location>
</feature>
<dbReference type="PROSITE" id="PS50238">
    <property type="entry name" value="RHOGAP"/>
    <property type="match status" value="1"/>
</dbReference>
<feature type="compositionally biased region" description="Low complexity" evidence="5">
    <location>
        <begin position="1620"/>
        <end position="1631"/>
    </location>
</feature>
<feature type="compositionally biased region" description="Low complexity" evidence="5">
    <location>
        <begin position="2338"/>
        <end position="2347"/>
    </location>
</feature>
<dbReference type="GO" id="GO:0035091">
    <property type="term" value="F:phosphatidylinositol binding"/>
    <property type="evidence" value="ECO:0007669"/>
    <property type="project" value="InterPro"/>
</dbReference>
<feature type="compositionally biased region" description="Basic and acidic residues" evidence="5">
    <location>
        <begin position="1129"/>
        <end position="1142"/>
    </location>
</feature>
<evidence type="ECO:0000256" key="5">
    <source>
        <dbReference type="SAM" id="MobiDB-lite"/>
    </source>
</evidence>
<feature type="compositionally biased region" description="Basic and acidic residues" evidence="5">
    <location>
        <begin position="123"/>
        <end position="132"/>
    </location>
</feature>
<feature type="compositionally biased region" description="Acidic residues" evidence="5">
    <location>
        <begin position="955"/>
        <end position="965"/>
    </location>
</feature>
<feature type="region of interest" description="Disordered" evidence="5">
    <location>
        <begin position="2197"/>
        <end position="2230"/>
    </location>
</feature>
<dbReference type="Gene3D" id="2.30.30.40">
    <property type="entry name" value="SH3 Domains"/>
    <property type="match status" value="1"/>
</dbReference>
<name>A0A8B7ND85_HYAAZ</name>
<organism evidence="8 9">
    <name type="scientific">Hyalella azteca</name>
    <name type="common">Amphipod</name>
    <dbReference type="NCBI Taxonomy" id="294128"/>
    <lineage>
        <taxon>Eukaryota</taxon>
        <taxon>Metazoa</taxon>
        <taxon>Ecdysozoa</taxon>
        <taxon>Arthropoda</taxon>
        <taxon>Crustacea</taxon>
        <taxon>Multicrustacea</taxon>
        <taxon>Malacostraca</taxon>
        <taxon>Eumalacostraca</taxon>
        <taxon>Peracarida</taxon>
        <taxon>Amphipoda</taxon>
        <taxon>Senticaudata</taxon>
        <taxon>Talitrida</taxon>
        <taxon>Talitroidea</taxon>
        <taxon>Hyalellidae</taxon>
        <taxon>Hyalella</taxon>
    </lineage>
</organism>
<dbReference type="InterPro" id="IPR008936">
    <property type="entry name" value="Rho_GTPase_activation_prot"/>
</dbReference>
<evidence type="ECO:0000256" key="2">
    <source>
        <dbReference type="ARBA" id="ARBA00022443"/>
    </source>
</evidence>
<keyword evidence="3" id="KW-0343">GTPase activation</keyword>
<evidence type="ECO:0000313" key="9">
    <source>
        <dbReference type="RefSeq" id="XP_018011481.1"/>
    </source>
</evidence>
<dbReference type="InterPro" id="IPR001452">
    <property type="entry name" value="SH3_domain"/>
</dbReference>
<accession>A0A8B7ND85</accession>
<dbReference type="FunFam" id="2.30.30.40:FF:000207">
    <property type="entry name" value="CLUMA_CG020965, isoform A"/>
    <property type="match status" value="1"/>
</dbReference>
<feature type="region of interest" description="Disordered" evidence="5">
    <location>
        <begin position="2081"/>
        <end position="2118"/>
    </location>
</feature>
<comment type="similarity">
    <text evidence="1">Belongs to the PX domain-containing GAP family.</text>
</comment>
<feature type="region of interest" description="Disordered" evidence="5">
    <location>
        <begin position="1730"/>
        <end position="1782"/>
    </location>
</feature>
<dbReference type="Pfam" id="PF00620">
    <property type="entry name" value="RhoGAP"/>
    <property type="match status" value="1"/>
</dbReference>
<dbReference type="Pfam" id="PF00018">
    <property type="entry name" value="SH3_1"/>
    <property type="match status" value="1"/>
</dbReference>
<feature type="compositionally biased region" description="Low complexity" evidence="5">
    <location>
        <begin position="113"/>
        <end position="122"/>
    </location>
</feature>
<feature type="compositionally biased region" description="Basic and acidic residues" evidence="5">
    <location>
        <begin position="941"/>
        <end position="950"/>
    </location>
</feature>
<feature type="region of interest" description="Disordered" evidence="5">
    <location>
        <begin position="43"/>
        <end position="73"/>
    </location>
</feature>
<feature type="region of interest" description="Disordered" evidence="5">
    <location>
        <begin position="851"/>
        <end position="967"/>
    </location>
</feature>
<dbReference type="InterPro" id="IPR036871">
    <property type="entry name" value="PX_dom_sf"/>
</dbReference>
<feature type="region of interest" description="Disordered" evidence="5">
    <location>
        <begin position="1606"/>
        <end position="1631"/>
    </location>
</feature>
<proteinExistence type="inferred from homology"/>
<dbReference type="InterPro" id="IPR051576">
    <property type="entry name" value="PX-Rho_GAP"/>
</dbReference>
<protein>
    <submittedName>
        <fullName evidence="9">Uncharacterized protein LOC108668746</fullName>
    </submittedName>
</protein>
<feature type="region of interest" description="Disordered" evidence="5">
    <location>
        <begin position="2134"/>
        <end position="2153"/>
    </location>
</feature>
<dbReference type="SUPFAM" id="SSF50044">
    <property type="entry name" value="SH3-domain"/>
    <property type="match status" value="1"/>
</dbReference>
<dbReference type="CTD" id="35267"/>
<dbReference type="PANTHER" id="PTHR15729:SF10">
    <property type="entry name" value="GTPASE-ACTIVATING PROTEIN CDGAPR"/>
    <property type="match status" value="1"/>
</dbReference>
<dbReference type="OrthoDB" id="5873004at2759"/>
<evidence type="ECO:0000256" key="4">
    <source>
        <dbReference type="PROSITE-ProRule" id="PRU00192"/>
    </source>
</evidence>
<feature type="compositionally biased region" description="Polar residues" evidence="5">
    <location>
        <begin position="856"/>
        <end position="874"/>
    </location>
</feature>
<feature type="region of interest" description="Disordered" evidence="5">
    <location>
        <begin position="1906"/>
        <end position="1939"/>
    </location>
</feature>
<feature type="compositionally biased region" description="Polar residues" evidence="5">
    <location>
        <begin position="2378"/>
        <end position="2395"/>
    </location>
</feature>
<dbReference type="Proteomes" id="UP000694843">
    <property type="component" value="Unplaced"/>
</dbReference>
<reference evidence="9" key="1">
    <citation type="submission" date="2025-08" db="UniProtKB">
        <authorList>
            <consortium name="RefSeq"/>
        </authorList>
    </citation>
    <scope>IDENTIFICATION</scope>
    <source>
        <tissue evidence="9">Whole organism</tissue>
    </source>
</reference>
<dbReference type="InterPro" id="IPR000198">
    <property type="entry name" value="RhoGAP_dom"/>
</dbReference>
<keyword evidence="2 4" id="KW-0728">SH3 domain</keyword>
<feature type="region of interest" description="Disordered" evidence="5">
    <location>
        <begin position="709"/>
        <end position="730"/>
    </location>
</feature>
<sequence>MFTAVEISRLSVTKRKDEEIELSGLCLSNDGLHSSTSEFVRSGSVRASHHSAGGSPSLAGGEGGATSLRGSALDDGGSRFPRLDQCAHFHYEYVELPPISVCLVSEDLKPLPRSTSIRSSSIDSRRASDQDSRSSYGDGIIGSLAAECENYIDAAVGSEDIADEVVLDPENKENTDLGGKIDPSLACKPPRPGVGKTCVVDVHKDASAFPSDVSRNSKPDNAVSSTGISSLCSFAASKTQSTSTKNLTKTSNEILNTCAEDSESKSFLVQVTSLERSWVVRRTYENFRFLDRQLHRCCYDRKVSKLSELPPEDQMSGPDKEATLQCVLSSYLAGLSRIAGPLITCGPVLGWLELDNRGHRLIVTDDSDINTPAVAAAYVVKRYLAQASDEITFEVGDMISVIDMPPAEESVWWRGKRGFQVGFFPYECVQVIGDKVPQALHPHPLGVAGSRCAPSSPLQRRAAAPTKPVLRKHGKLIAFFRSFILSRPSRRKLKRQGILKERVFGCDLGEHLSNSGHNLPMVLKCCAEFIESHGTVDGIYRLSGITSNIQKLRNAFDEDRIPDLYGDESILQDIHCVGSVLKMYFRELPNPLLTYQLYESFVAAVTQSEEERLLHVRDVVRQLPPPNSRTLEYLIRHLARVACHSSETGMTPKNIAIVWAPNLLRCKELEEGGVAALQDVGTQAVVTEYLIRYVELIFCEQKPSPSPRPIRYGTHLTDVAGTPKKSRPKSLAISTPTKLLTIEEARLRVLTAAIKPDQKYIEVGGGPQSLPKNYHTVIELPNRKGGSLKQKKSPLGWKNIFSKGRTLSKQTLPELQHDRKISAPFDLNLTASACGLRVDAASGVGRQLRPVKSEESLVSTPASQGGSTNRNSKAVATPEKICASRQNNGQTYAGQHRGQDMDTNCSTDDPSAANGSINDSPIPSPRTHNRSVSHDSYFNLLERDGGKTAPREGAVAEEGESDLELSPESSKMFIDISELNIDFNTSEAEMKIFSEDETLKSTSIEGSLSRSTLDMENLSMESGSIKSKENLNRYDKKSLKDKLRHKFASPALSRKECCTGLNKESNSESQPLSGSPRFSKESPPTVKTEDNKLSNTLLSSSRHPCNLELKSVPFISNDENNRSSTQQAEKMKGSSTEHDKSSASDLTIEGGNSSFEDSRSDRSFESALIDPELMAKLTKIQSSPCATASENSSVSLAEATVSDNESFNLGSSGSNGVLADVNSHIAIPVSKSVTETREVADELANTGLKTVSPVPAVMAESFPGYSNCSDVIMKNDVDNVSLGETKSECIELAHRPSSLCPSTEGLLGLGPRGTSPETPQGDSTFNDILYHPLSDTTEPSTPSESHFGNGVAEITTPLASSASNFLIRRTPLSPDISSSSADDPIENVPIYENVDKNSSLCASILSHGEESDGNYENVMYLSSEKLGASRADENSHFTNTIIRKKSLPKKVTHVNSSDVNASSVDDAMVDESYESLNSCGTKAGLLETALDDDYEAYNFTSQPEYENVNIHNSEATVTLAPIIQSSPELCVDMDGESVYQQVKYLRRSIQEVNDLLVDNDKDDEAMKIIGNVSCVPVSCALTYDHNDSEPGEHSVDITNIQNSQPLKKVESKNADDTECLESPMTPSSSSLPTEVLVFPCFSSPTESTTDDVTSSDASEALLLTASPSFRRSPATSILNFSPPTPSGSSAIDAVTRVSAECNNPTLQPPIQSVPVVADNDGLGEREALHSHHTPISPHLSVGSSVKSSESSSSQSNPASSQATSPSSGTASLSSCSPDVTPTGENSHLLASFSCANDTSSDAVTSALAGERNDDADMEPLLMDTDMETNPVTPTLQCSPESSQIEEDNELLLDQETSIKPISDISSDLNDEAVWTEVTHTPIDSETWHPSQVEKVPVSPITQSLQRHKTSPDIPKPHTPVDNSAQLSKEAEDVPYKAKSGPVKKDITNALIEPEDEAIKRERIEKYKEERRMILREKFKSESFRGEKDEMLLRLKQKAISPSRVEDDSFLASDGIAEKVPCTDQFLPPKPSDVLSLNNRDADEVVLRARDSAPKIVEGKNISSNTCAIEGTSVDSELKQDYESSSQRLSTSQLVEKERRLTNVDRHSSPTSSSYSKVGSLPQCAESFKLLKSTSSTSPLTGQTNMRFSGARKGPEIVADKDDVSVKDLVSVWGKDDTTSKSPTDKDARAKYETGLYFGGQTNKNQTRDKPPRFHRGLSHDPAHPKVPTDHVSVHGRVNRALSCNAELSDKASFAKQSKVSEGESLPEGNGTTIVRNVLCPSGSIGGKSFPDKINDKFGTHDGNGRKLISSNIRNEQSLNASKIPDTMPSKPTRTSVRSAGPSSSASPIFKQSFPSSKLPLSSNVTSSSSRPAGASCSKVASSATLSKPSAVSQQQRKIRDMAAMFEGPCGSSTPAPAGPPTKIMRQSSREGK</sequence>
<feature type="region of interest" description="Disordered" evidence="5">
    <location>
        <begin position="112"/>
        <end position="135"/>
    </location>
</feature>
<dbReference type="PROSITE" id="PS50002">
    <property type="entry name" value="SH3"/>
    <property type="match status" value="1"/>
</dbReference>
<dbReference type="KEGG" id="hazt:108668746"/>
<dbReference type="SMART" id="SM00324">
    <property type="entry name" value="RhoGAP"/>
    <property type="match status" value="1"/>
</dbReference>
<feature type="region of interest" description="Disordered" evidence="5">
    <location>
        <begin position="2312"/>
        <end position="2432"/>
    </location>
</feature>